<keyword evidence="4 8" id="KW-0812">Transmembrane</keyword>
<keyword evidence="5 8" id="KW-1133">Transmembrane helix</keyword>
<evidence type="ECO:0000256" key="3">
    <source>
        <dbReference type="ARBA" id="ARBA00022448"/>
    </source>
</evidence>
<reference evidence="10" key="1">
    <citation type="submission" date="2016-06" db="UniProtKB">
        <authorList>
            <consortium name="WormBaseParasite"/>
        </authorList>
    </citation>
    <scope>IDENTIFICATION</scope>
</reference>
<keyword evidence="8" id="KW-0375">Hydrogen ion transport</keyword>
<protein>
    <recommendedName>
        <fullName evidence="8">V-type proton ATPase subunit a</fullName>
    </recommendedName>
</protein>
<proteinExistence type="inferred from homology"/>
<keyword evidence="3 8" id="KW-0813">Transport</keyword>
<dbReference type="Proteomes" id="UP000050794">
    <property type="component" value="Unassembled WGS sequence"/>
</dbReference>
<evidence type="ECO:0000256" key="5">
    <source>
        <dbReference type="ARBA" id="ARBA00022989"/>
    </source>
</evidence>
<dbReference type="InterPro" id="IPR002490">
    <property type="entry name" value="V-ATPase_116kDa_su"/>
</dbReference>
<evidence type="ECO:0000313" key="9">
    <source>
        <dbReference type="Proteomes" id="UP000050794"/>
    </source>
</evidence>
<dbReference type="GO" id="GO:0046961">
    <property type="term" value="F:proton-transporting ATPase activity, rotational mechanism"/>
    <property type="evidence" value="ECO:0007669"/>
    <property type="project" value="InterPro"/>
</dbReference>
<dbReference type="GO" id="GO:0005886">
    <property type="term" value="C:plasma membrane"/>
    <property type="evidence" value="ECO:0007669"/>
    <property type="project" value="TreeGrafter"/>
</dbReference>
<evidence type="ECO:0000256" key="1">
    <source>
        <dbReference type="ARBA" id="ARBA00004141"/>
    </source>
</evidence>
<evidence type="ECO:0000256" key="6">
    <source>
        <dbReference type="ARBA" id="ARBA00023065"/>
    </source>
</evidence>
<keyword evidence="9" id="KW-1185">Reference proteome</keyword>
<keyword evidence="6 8" id="KW-0406">Ion transport</keyword>
<evidence type="ECO:0000313" key="10">
    <source>
        <dbReference type="WBParaSite" id="TCNE_0000163601-mRNA-1"/>
    </source>
</evidence>
<feature type="transmembrane region" description="Helical" evidence="8">
    <location>
        <begin position="161"/>
        <end position="185"/>
    </location>
</feature>
<comment type="subcellular location">
    <subcellularLocation>
        <location evidence="1">Membrane</location>
        <topology evidence="1">Multi-pass membrane protein</topology>
    </subcellularLocation>
</comment>
<dbReference type="AlphaFoldDB" id="A0A183TZG7"/>
<dbReference type="GO" id="GO:0051117">
    <property type="term" value="F:ATPase binding"/>
    <property type="evidence" value="ECO:0007669"/>
    <property type="project" value="TreeGrafter"/>
</dbReference>
<dbReference type="PANTHER" id="PTHR11629:SF56">
    <property type="entry name" value="V-TYPE PROTON ATPASE 116 KDA SUBUNIT A 4"/>
    <property type="match status" value="1"/>
</dbReference>
<evidence type="ECO:0000256" key="4">
    <source>
        <dbReference type="ARBA" id="ARBA00022692"/>
    </source>
</evidence>
<evidence type="ECO:0000256" key="8">
    <source>
        <dbReference type="RuleBase" id="RU361189"/>
    </source>
</evidence>
<dbReference type="GO" id="GO:0016471">
    <property type="term" value="C:vacuolar proton-transporting V-type ATPase complex"/>
    <property type="evidence" value="ECO:0007669"/>
    <property type="project" value="TreeGrafter"/>
</dbReference>
<feature type="transmembrane region" description="Helical" evidence="8">
    <location>
        <begin position="493"/>
        <end position="518"/>
    </location>
</feature>
<feature type="transmembrane region" description="Helical" evidence="8">
    <location>
        <begin position="298"/>
        <end position="318"/>
    </location>
</feature>
<organism evidence="9 10">
    <name type="scientific">Toxocara canis</name>
    <name type="common">Canine roundworm</name>
    <dbReference type="NCBI Taxonomy" id="6265"/>
    <lineage>
        <taxon>Eukaryota</taxon>
        <taxon>Metazoa</taxon>
        <taxon>Ecdysozoa</taxon>
        <taxon>Nematoda</taxon>
        <taxon>Chromadorea</taxon>
        <taxon>Rhabditida</taxon>
        <taxon>Spirurina</taxon>
        <taxon>Ascaridomorpha</taxon>
        <taxon>Ascaridoidea</taxon>
        <taxon>Toxocaridae</taxon>
        <taxon>Toxocara</taxon>
    </lineage>
</organism>
<keyword evidence="7 8" id="KW-0472">Membrane</keyword>
<sequence length="536" mass="61249">LLSALAKRLPLWQNQVYQQKAIYHTLNMCTYDPSGVFLIMECWMPKSHHKNVQEALDKAVVCVALFVKERAAKNPRSFLPVLQFRERITLLCYFSVVPRISSSFLKEESGATVQPIIHILEVNEPPPTFNVTNKFTSVFQNIVDAYGVPSYRPFTIITFPFLFAVMFGDCAHGLLLVLSALFFILNERKIITKQQHIDNEIFNTFFSGRASEVRSLIVKSFESGKPFMMTLDPLTSYMKDGGPYPFGVDPVWSLAENRLTFLNSLKMKAAVIIGVSQMTFGVMLSFLNYRFFKSRVDIITVFIPQIIFLSSVFIYLCLQIVVKWIFFSAEAGYVFGQYYPVSFRITPKTSAEQSCASGAKCAPSLLIGFINMFMMKQRPKEFMSVGNEANITRQCYFYEWYPHQTMRSRLDSEGMVLVENEMKQEEQKQAVIEDAENISDLFIFQVIHTIEFVLGCVSHTASYLRLWALSLAHAQLSEVLWDMVLAQSFTSSGLFGVLMMYFCFAFFAILTFAILIIMEGLSAFLHALRLHWLVSS</sequence>
<dbReference type="GO" id="GO:0033179">
    <property type="term" value="C:proton-transporting V-type ATPase, V0 domain"/>
    <property type="evidence" value="ECO:0007669"/>
    <property type="project" value="InterPro"/>
</dbReference>
<dbReference type="Pfam" id="PF01496">
    <property type="entry name" value="V_ATPase_I"/>
    <property type="match status" value="4"/>
</dbReference>
<dbReference type="WBParaSite" id="TCNE_0000163601-mRNA-1">
    <property type="protein sequence ID" value="TCNE_0000163601-mRNA-1"/>
    <property type="gene ID" value="TCNE_0000163601"/>
</dbReference>
<evidence type="ECO:0000256" key="7">
    <source>
        <dbReference type="ARBA" id="ARBA00023136"/>
    </source>
</evidence>
<dbReference type="GO" id="GO:0007035">
    <property type="term" value="P:vacuolar acidification"/>
    <property type="evidence" value="ECO:0007669"/>
    <property type="project" value="TreeGrafter"/>
</dbReference>
<dbReference type="PANTHER" id="PTHR11629">
    <property type="entry name" value="VACUOLAR PROTON ATPASES"/>
    <property type="match status" value="1"/>
</dbReference>
<name>A0A183TZG7_TOXCA</name>
<evidence type="ECO:0000256" key="2">
    <source>
        <dbReference type="ARBA" id="ARBA00009904"/>
    </source>
</evidence>
<comment type="similarity">
    <text evidence="2 8">Belongs to the V-ATPase 116 kDa subunit family.</text>
</comment>
<accession>A0A183TZG7</accession>
<comment type="function">
    <text evidence="8">Essential component of the vacuolar proton pump (V-ATPase), a multimeric enzyme that catalyzes the translocation of protons across the membranes. Required for assembly and activity of the V-ATPase.</text>
</comment>
<feature type="transmembrane region" description="Helical" evidence="8">
    <location>
        <begin position="269"/>
        <end position="292"/>
    </location>
</feature>